<dbReference type="InterPro" id="IPR050463">
    <property type="entry name" value="Gfo/Idh/MocA_oxidrdct_glycsds"/>
</dbReference>
<dbReference type="Pfam" id="PF01408">
    <property type="entry name" value="GFO_IDH_MocA"/>
    <property type="match status" value="1"/>
</dbReference>
<accession>A0ABU4L435</accession>
<dbReference type="Gene3D" id="3.30.360.10">
    <property type="entry name" value="Dihydrodipicolinate Reductase, domain 2"/>
    <property type="match status" value="1"/>
</dbReference>
<reference evidence="4 5" key="1">
    <citation type="journal article" date="2023" name="Microb. Genom.">
        <title>Mesoterricola silvestris gen. nov., sp. nov., Mesoterricola sediminis sp. nov., Geothrix oryzae sp. nov., Geothrix edaphica sp. nov., Geothrix rubra sp. nov., and Geothrix limicola sp. nov., six novel members of Acidobacteriota isolated from soils.</title>
        <authorList>
            <person name="Weisberg A.J."/>
            <person name="Pearce E."/>
            <person name="Kramer C.G."/>
            <person name="Chang J.H."/>
            <person name="Clarke C.R."/>
        </authorList>
    </citation>
    <scope>NUCLEOTIDE SEQUENCE [LARGE SCALE GENOMIC DNA]</scope>
    <source>
        <strain evidence="4 5">NRRL_B-2795</strain>
    </source>
</reference>
<evidence type="ECO:0000256" key="1">
    <source>
        <dbReference type="ARBA" id="ARBA00023002"/>
    </source>
</evidence>
<dbReference type="Gene3D" id="3.40.50.720">
    <property type="entry name" value="NAD(P)-binding Rossmann-like Domain"/>
    <property type="match status" value="1"/>
</dbReference>
<organism evidence="4 5">
    <name type="scientific">Streptomyces griseiscabiei</name>
    <dbReference type="NCBI Taxonomy" id="2993540"/>
    <lineage>
        <taxon>Bacteria</taxon>
        <taxon>Bacillati</taxon>
        <taxon>Actinomycetota</taxon>
        <taxon>Actinomycetes</taxon>
        <taxon>Kitasatosporales</taxon>
        <taxon>Streptomycetaceae</taxon>
        <taxon>Streptomyces</taxon>
    </lineage>
</organism>
<evidence type="ECO:0000313" key="5">
    <source>
        <dbReference type="Proteomes" id="UP001271723"/>
    </source>
</evidence>
<dbReference type="SUPFAM" id="SSF51735">
    <property type="entry name" value="NAD(P)-binding Rossmann-fold domains"/>
    <property type="match status" value="1"/>
</dbReference>
<dbReference type="PANTHER" id="PTHR43818">
    <property type="entry name" value="BCDNA.GH03377"/>
    <property type="match status" value="1"/>
</dbReference>
<dbReference type="SUPFAM" id="SSF55347">
    <property type="entry name" value="Glyceraldehyde-3-phosphate dehydrogenase-like, C-terminal domain"/>
    <property type="match status" value="1"/>
</dbReference>
<comment type="caution">
    <text evidence="4">The sequence shown here is derived from an EMBL/GenBank/DDBJ whole genome shotgun (WGS) entry which is preliminary data.</text>
</comment>
<dbReference type="Proteomes" id="UP001271723">
    <property type="component" value="Unassembled WGS sequence"/>
</dbReference>
<dbReference type="Pfam" id="PF22725">
    <property type="entry name" value="GFO_IDH_MocA_C3"/>
    <property type="match status" value="1"/>
</dbReference>
<gene>
    <name evidence="4" type="ORF">PV517_17655</name>
</gene>
<feature type="domain" description="GFO/IDH/MocA-like oxidoreductase" evidence="3">
    <location>
        <begin position="133"/>
        <end position="277"/>
    </location>
</feature>
<dbReference type="RefSeq" id="WP_256964216.1">
    <property type="nucleotide sequence ID" value="NZ_JAGJBZ010000002.1"/>
</dbReference>
<evidence type="ECO:0000313" key="4">
    <source>
        <dbReference type="EMBL" id="MDX2910519.1"/>
    </source>
</evidence>
<dbReference type="PANTHER" id="PTHR43818:SF11">
    <property type="entry name" value="BCDNA.GH03377"/>
    <property type="match status" value="1"/>
</dbReference>
<keyword evidence="5" id="KW-1185">Reference proteome</keyword>
<sequence length="388" mass="41116">MSARPGSLRVAIIGTGMIAAAHVRAARDAGATVIGVLGSLPERSLEAAEQWGVSTGYLSLPELLEARPDVVHICTPNNTHIAYAHAVVEAGLHMVVEKPIATSLTEARELAAAVHAAGTVATVPYVYRYHPLVREIRSRREAGDLGDLLLVHGSYLQDWLVSPDASTWRVDPRTGGASRAFADIGSHWADLAEFVSGELFTAVTASTSIAYPTRPIASGPSFGGGAHGERVPVETEDIAVATFRTERGVFANSVISQVSAGRKNRLWLELDGSLGSAVFDQEQPESVWFGTERGATVVRRGEGEVAADQRRLNRVPPGHPQGWPDAFAAFCADTYAAVKGEQRTGLPTVDDGLRSLEIIDALLHSAASGDWTEIGAADAALTAETEKS</sequence>
<keyword evidence="1" id="KW-0560">Oxidoreductase</keyword>
<evidence type="ECO:0000259" key="2">
    <source>
        <dbReference type="Pfam" id="PF01408"/>
    </source>
</evidence>
<proteinExistence type="predicted"/>
<evidence type="ECO:0000259" key="3">
    <source>
        <dbReference type="Pfam" id="PF22725"/>
    </source>
</evidence>
<feature type="domain" description="Gfo/Idh/MocA-like oxidoreductase N-terminal" evidence="2">
    <location>
        <begin position="8"/>
        <end position="123"/>
    </location>
</feature>
<dbReference type="InterPro" id="IPR000683">
    <property type="entry name" value="Gfo/Idh/MocA-like_OxRdtase_N"/>
</dbReference>
<dbReference type="InterPro" id="IPR055170">
    <property type="entry name" value="GFO_IDH_MocA-like_dom"/>
</dbReference>
<name>A0ABU4L435_9ACTN</name>
<protein>
    <submittedName>
        <fullName evidence="4">Gfo/Idh/MocA family oxidoreductase</fullName>
    </submittedName>
</protein>
<dbReference type="InterPro" id="IPR036291">
    <property type="entry name" value="NAD(P)-bd_dom_sf"/>
</dbReference>
<dbReference type="EMBL" id="JARAVY010000006">
    <property type="protein sequence ID" value="MDX2910519.1"/>
    <property type="molecule type" value="Genomic_DNA"/>
</dbReference>